<dbReference type="InterPro" id="IPR004875">
    <property type="entry name" value="DDE_SF_endonuclease_dom"/>
</dbReference>
<evidence type="ECO:0000259" key="1">
    <source>
        <dbReference type="Pfam" id="PF03184"/>
    </source>
</evidence>
<evidence type="ECO:0000313" key="2">
    <source>
        <dbReference type="EMBL" id="KAK8838511.1"/>
    </source>
</evidence>
<comment type="caution">
    <text evidence="2">The sequence shown here is derived from an EMBL/GenBank/DDBJ whole genome shotgun (WGS) entry which is preliminary data.</text>
</comment>
<keyword evidence="3" id="KW-1185">Reference proteome</keyword>
<protein>
    <recommendedName>
        <fullName evidence="1">DDE-1 domain-containing protein</fullName>
    </recommendedName>
</protein>
<name>A0ABR2GXB3_9EUKA</name>
<accession>A0ABR2GXB3</accession>
<proteinExistence type="predicted"/>
<dbReference type="InterPro" id="IPR050863">
    <property type="entry name" value="CenT-Element_Derived"/>
</dbReference>
<reference evidence="2 3" key="1">
    <citation type="submission" date="2024-04" db="EMBL/GenBank/DDBJ databases">
        <title>Tritrichomonas musculus Genome.</title>
        <authorList>
            <person name="Alves-Ferreira E."/>
            <person name="Grigg M."/>
            <person name="Lorenzi H."/>
            <person name="Galac M."/>
        </authorList>
    </citation>
    <scope>NUCLEOTIDE SEQUENCE [LARGE SCALE GENOMIC DNA]</scope>
    <source>
        <strain evidence="2 3">EAF2021</strain>
    </source>
</reference>
<feature type="domain" description="DDE-1" evidence="1">
    <location>
        <begin position="108"/>
        <end position="217"/>
    </location>
</feature>
<dbReference type="PANTHER" id="PTHR19303:SF57">
    <property type="entry name" value="HTH CENPB-TYPE DOMAIN-CONTAINING PROTEIN"/>
    <property type="match status" value="1"/>
</dbReference>
<gene>
    <name evidence="2" type="ORF">M9Y10_033139</name>
</gene>
<evidence type="ECO:0000313" key="3">
    <source>
        <dbReference type="Proteomes" id="UP001470230"/>
    </source>
</evidence>
<dbReference type="Proteomes" id="UP001470230">
    <property type="component" value="Unassembled WGS sequence"/>
</dbReference>
<dbReference type="EMBL" id="JAPFFF010000055">
    <property type="protein sequence ID" value="KAK8838511.1"/>
    <property type="molecule type" value="Genomic_DNA"/>
</dbReference>
<organism evidence="2 3">
    <name type="scientific">Tritrichomonas musculus</name>
    <dbReference type="NCBI Taxonomy" id="1915356"/>
    <lineage>
        <taxon>Eukaryota</taxon>
        <taxon>Metamonada</taxon>
        <taxon>Parabasalia</taxon>
        <taxon>Tritrichomonadida</taxon>
        <taxon>Tritrichomonadidae</taxon>
        <taxon>Tritrichomonas</taxon>
    </lineage>
</organism>
<sequence>MTLCKSYLDTNEKLRPNTPSDSWFYSFCNNNNIILKTKDSLERARQECCNRYNVNNFFIKFKEILENIDKRLLFNCDETSSASSRKFKSLVLNKKDHGTTVVSPTEPHISVMICYNAAGFKLNPFIIFPNLYSIPQELKDLQGFFVSQKNGWMTRNLSSAFSLYFVSTISHYRQTLHPELRNKSIVLIADNHSSRRNAFSALCFKLHNTILLTLPANPKPFIIYYLHFFL</sequence>
<dbReference type="Pfam" id="PF03184">
    <property type="entry name" value="DDE_1"/>
    <property type="match status" value="1"/>
</dbReference>
<dbReference type="PANTHER" id="PTHR19303">
    <property type="entry name" value="TRANSPOSON"/>
    <property type="match status" value="1"/>
</dbReference>